<comment type="subcellular location">
    <subcellularLocation>
        <location evidence="3">Cytoplasm</location>
    </subcellularLocation>
</comment>
<dbReference type="EMBL" id="JAGQHS010000043">
    <property type="protein sequence ID" value="MCA9756139.1"/>
    <property type="molecule type" value="Genomic_DNA"/>
</dbReference>
<comment type="function">
    <text evidence="3">A probable RNA chaperone. Forms a complex with KhpB which binds to cellular RNA and controls its expression. Plays a role in peptidoglycan (PG) homeostasis and cell length regulation.</text>
</comment>
<dbReference type="SUPFAM" id="SSF54814">
    <property type="entry name" value="Prokaryotic type KH domain (KH-domain type II)"/>
    <property type="match status" value="1"/>
</dbReference>
<dbReference type="AlphaFoldDB" id="A0A956SEB1"/>
<dbReference type="PANTHER" id="PTHR34654">
    <property type="entry name" value="UPF0109 PROTEIN SCO5592"/>
    <property type="match status" value="1"/>
</dbReference>
<keyword evidence="2 3" id="KW-0694">RNA-binding</keyword>
<evidence type="ECO:0000256" key="3">
    <source>
        <dbReference type="HAMAP-Rule" id="MF_00088"/>
    </source>
</evidence>
<proteinExistence type="inferred from homology"/>
<dbReference type="CDD" id="cd22533">
    <property type="entry name" value="KH-II_YlqC-like"/>
    <property type="match status" value="1"/>
</dbReference>
<name>A0A956SEB1_UNCEI</name>
<keyword evidence="3" id="KW-0961">Cell wall biogenesis/degradation</keyword>
<keyword evidence="3" id="KW-0143">Chaperone</keyword>
<organism evidence="4 5">
    <name type="scientific">Eiseniibacteriota bacterium</name>
    <dbReference type="NCBI Taxonomy" id="2212470"/>
    <lineage>
        <taxon>Bacteria</taxon>
        <taxon>Candidatus Eiseniibacteriota</taxon>
    </lineage>
</organism>
<dbReference type="PROSITE" id="PS50084">
    <property type="entry name" value="KH_TYPE_1"/>
    <property type="match status" value="1"/>
</dbReference>
<reference evidence="4" key="1">
    <citation type="submission" date="2020-04" db="EMBL/GenBank/DDBJ databases">
        <authorList>
            <person name="Zhang T."/>
        </authorList>
    </citation>
    <scope>NUCLEOTIDE SEQUENCE</scope>
    <source>
        <strain evidence="4">HKST-UBA02</strain>
    </source>
</reference>
<dbReference type="GO" id="GO:0005737">
    <property type="term" value="C:cytoplasm"/>
    <property type="evidence" value="ECO:0007669"/>
    <property type="project" value="UniProtKB-SubCell"/>
</dbReference>
<evidence type="ECO:0000313" key="5">
    <source>
        <dbReference type="Proteomes" id="UP000739538"/>
    </source>
</evidence>
<dbReference type="InterPro" id="IPR020627">
    <property type="entry name" value="KhpA"/>
</dbReference>
<gene>
    <name evidence="3" type="primary">khpA</name>
    <name evidence="4" type="ORF">KDA27_10075</name>
</gene>
<dbReference type="Gene3D" id="3.30.300.20">
    <property type="match status" value="1"/>
</dbReference>
<dbReference type="Proteomes" id="UP000739538">
    <property type="component" value="Unassembled WGS sequence"/>
</dbReference>
<comment type="subunit">
    <text evidence="3">Forms a complex with KhpB.</text>
</comment>
<reference evidence="4" key="2">
    <citation type="journal article" date="2021" name="Microbiome">
        <title>Successional dynamics and alternative stable states in a saline activated sludge microbial community over 9 years.</title>
        <authorList>
            <person name="Wang Y."/>
            <person name="Ye J."/>
            <person name="Ju F."/>
            <person name="Liu L."/>
            <person name="Boyd J.A."/>
            <person name="Deng Y."/>
            <person name="Parks D.H."/>
            <person name="Jiang X."/>
            <person name="Yin X."/>
            <person name="Woodcroft B.J."/>
            <person name="Tyson G.W."/>
            <person name="Hugenholtz P."/>
            <person name="Polz M.F."/>
            <person name="Zhang T."/>
        </authorList>
    </citation>
    <scope>NUCLEOTIDE SEQUENCE</scope>
    <source>
        <strain evidence="4">HKST-UBA02</strain>
    </source>
</reference>
<dbReference type="GO" id="GO:0009252">
    <property type="term" value="P:peptidoglycan biosynthetic process"/>
    <property type="evidence" value="ECO:0007669"/>
    <property type="project" value="UniProtKB-UniRule"/>
</dbReference>
<dbReference type="GO" id="GO:0071555">
    <property type="term" value="P:cell wall organization"/>
    <property type="evidence" value="ECO:0007669"/>
    <property type="project" value="UniProtKB-KW"/>
</dbReference>
<keyword evidence="3" id="KW-0133">Cell shape</keyword>
<evidence type="ECO:0000313" key="4">
    <source>
        <dbReference type="EMBL" id="MCA9756139.1"/>
    </source>
</evidence>
<protein>
    <recommendedName>
        <fullName evidence="3">RNA-binding protein KhpA</fullName>
    </recommendedName>
    <alternativeName>
        <fullName evidence="3">KH-domain protein A</fullName>
    </alternativeName>
</protein>
<comment type="caution">
    <text evidence="4">The sequence shown here is derived from an EMBL/GenBank/DDBJ whole genome shotgun (WGS) entry which is preliminary data.</text>
</comment>
<comment type="similarity">
    <text evidence="3">Belongs to the KhpA RNA-binding protein family.</text>
</comment>
<accession>A0A956SEB1</accession>
<dbReference type="InterPro" id="IPR015946">
    <property type="entry name" value="KH_dom-like_a/b"/>
</dbReference>
<evidence type="ECO:0000256" key="2">
    <source>
        <dbReference type="ARBA" id="ARBA00022884"/>
    </source>
</evidence>
<dbReference type="PANTHER" id="PTHR34654:SF1">
    <property type="entry name" value="RNA-BINDING PROTEIN KHPA"/>
    <property type="match status" value="1"/>
</dbReference>
<dbReference type="Pfam" id="PF13083">
    <property type="entry name" value="KH_KhpA-B"/>
    <property type="match status" value="1"/>
</dbReference>
<evidence type="ECO:0000256" key="1">
    <source>
        <dbReference type="ARBA" id="ARBA00022490"/>
    </source>
</evidence>
<dbReference type="GO" id="GO:0008360">
    <property type="term" value="P:regulation of cell shape"/>
    <property type="evidence" value="ECO:0007669"/>
    <property type="project" value="UniProtKB-KW"/>
</dbReference>
<keyword evidence="1 3" id="KW-0963">Cytoplasm</keyword>
<dbReference type="InterPro" id="IPR009019">
    <property type="entry name" value="KH_sf_prok-type"/>
</dbReference>
<sequence length="83" mass="8969">MAEGTPDLKGMVEYVSKALVDEPDQVDVQVVQGDRTTVYELRVAETDLGKLIGKNGRTIRAVRTLLSAAAAGSEERPVLEVLE</sequence>
<dbReference type="HAMAP" id="MF_00088">
    <property type="entry name" value="KhpA"/>
    <property type="match status" value="1"/>
</dbReference>
<dbReference type="GO" id="GO:0003723">
    <property type="term" value="F:RNA binding"/>
    <property type="evidence" value="ECO:0007669"/>
    <property type="project" value="UniProtKB-UniRule"/>
</dbReference>